<accession>A0A397J2X4</accession>
<evidence type="ECO:0000313" key="1">
    <source>
        <dbReference type="EMBL" id="RHZ79443.1"/>
    </source>
</evidence>
<dbReference type="Proteomes" id="UP000266861">
    <property type="component" value="Unassembled WGS sequence"/>
</dbReference>
<dbReference type="OrthoDB" id="5380555at2759"/>
<organism evidence="1 2">
    <name type="scientific">Diversispora epigaea</name>
    <dbReference type="NCBI Taxonomy" id="1348612"/>
    <lineage>
        <taxon>Eukaryota</taxon>
        <taxon>Fungi</taxon>
        <taxon>Fungi incertae sedis</taxon>
        <taxon>Mucoromycota</taxon>
        <taxon>Glomeromycotina</taxon>
        <taxon>Glomeromycetes</taxon>
        <taxon>Diversisporales</taxon>
        <taxon>Diversisporaceae</taxon>
        <taxon>Diversispora</taxon>
    </lineage>
</organism>
<protein>
    <submittedName>
        <fullName evidence="1">Uncharacterized protein</fullName>
    </submittedName>
</protein>
<gene>
    <name evidence="1" type="ORF">Glove_146g27</name>
</gene>
<reference evidence="1 2" key="1">
    <citation type="submission" date="2018-08" db="EMBL/GenBank/DDBJ databases">
        <title>Genome and evolution of the arbuscular mycorrhizal fungus Diversispora epigaea (formerly Glomus versiforme) and its bacterial endosymbionts.</title>
        <authorList>
            <person name="Sun X."/>
            <person name="Fei Z."/>
            <person name="Harrison M."/>
        </authorList>
    </citation>
    <scope>NUCLEOTIDE SEQUENCE [LARGE SCALE GENOMIC DNA]</scope>
    <source>
        <strain evidence="1 2">IT104</strain>
    </source>
</reference>
<dbReference type="EMBL" id="PQFF01000137">
    <property type="protein sequence ID" value="RHZ79443.1"/>
    <property type="molecule type" value="Genomic_DNA"/>
</dbReference>
<proteinExistence type="predicted"/>
<keyword evidence="2" id="KW-1185">Reference proteome</keyword>
<comment type="caution">
    <text evidence="1">The sequence shown here is derived from an EMBL/GenBank/DDBJ whole genome shotgun (WGS) entry which is preliminary data.</text>
</comment>
<dbReference type="AlphaFoldDB" id="A0A397J2X4"/>
<sequence>MTNLITLLLNVVELSGYKVFAVLRLLVTYFFQTDVATVVMAEFASGFNISTDLTLNENFWDLYRFKKSEVELLLDNALGNSLSSNDISNVDWQMKFIDYNEDSSIIIKKFHHPQTILNLIVNNLLGKSILTKELNRCPFEYRNDIEK</sequence>
<name>A0A397J2X4_9GLOM</name>
<evidence type="ECO:0000313" key="2">
    <source>
        <dbReference type="Proteomes" id="UP000266861"/>
    </source>
</evidence>